<evidence type="ECO:0000313" key="3">
    <source>
        <dbReference type="Proteomes" id="UP000184191"/>
    </source>
</evidence>
<gene>
    <name evidence="2" type="ORF">SAMN05444414_102196</name>
</gene>
<organism evidence="2 3">
    <name type="scientific">Roseovarius marisflavi</name>
    <dbReference type="NCBI Taxonomy" id="1054996"/>
    <lineage>
        <taxon>Bacteria</taxon>
        <taxon>Pseudomonadati</taxon>
        <taxon>Pseudomonadota</taxon>
        <taxon>Alphaproteobacteria</taxon>
        <taxon>Rhodobacterales</taxon>
        <taxon>Roseobacteraceae</taxon>
        <taxon>Roseovarius</taxon>
    </lineage>
</organism>
<reference evidence="3" key="1">
    <citation type="submission" date="2016-11" db="EMBL/GenBank/DDBJ databases">
        <authorList>
            <person name="Varghese N."/>
            <person name="Submissions S."/>
        </authorList>
    </citation>
    <scope>NUCLEOTIDE SEQUENCE [LARGE SCALE GENOMIC DNA]</scope>
    <source>
        <strain evidence="3">DSM 29327</strain>
    </source>
</reference>
<feature type="domain" description="J" evidence="1">
    <location>
        <begin position="48"/>
        <end position="108"/>
    </location>
</feature>
<sequence>MLASVPALLLLVSGTGKILWHLIGAPFRTRRLEQWQEPEAEHLWRGLTRYEVACIILELETGTFDRAALKAAYRNMMRRVHPDQGGDAEDAKVVNRAHEIISNAHGWR</sequence>
<evidence type="ECO:0000313" key="2">
    <source>
        <dbReference type="EMBL" id="SHK90363.1"/>
    </source>
</evidence>
<dbReference type="STRING" id="1054996.SAMN05444414_102196"/>
<proteinExistence type="predicted"/>
<accession>A0A1M6W9C5</accession>
<dbReference type="SMART" id="SM00271">
    <property type="entry name" value="DnaJ"/>
    <property type="match status" value="1"/>
</dbReference>
<keyword evidence="3" id="KW-1185">Reference proteome</keyword>
<dbReference type="SUPFAM" id="SSF46565">
    <property type="entry name" value="Chaperone J-domain"/>
    <property type="match status" value="1"/>
</dbReference>
<protein>
    <recommendedName>
        <fullName evidence="1">J domain-containing protein</fullName>
    </recommendedName>
</protein>
<dbReference type="Gene3D" id="1.10.287.110">
    <property type="entry name" value="DnaJ domain"/>
    <property type="match status" value="1"/>
</dbReference>
<name>A0A1M6W9C5_9RHOB</name>
<dbReference type="AlphaFoldDB" id="A0A1M6W9C5"/>
<dbReference type="EMBL" id="FRBN01000002">
    <property type="protein sequence ID" value="SHK90363.1"/>
    <property type="molecule type" value="Genomic_DNA"/>
</dbReference>
<dbReference type="PROSITE" id="PS50076">
    <property type="entry name" value="DNAJ_2"/>
    <property type="match status" value="1"/>
</dbReference>
<dbReference type="CDD" id="cd06257">
    <property type="entry name" value="DnaJ"/>
    <property type="match status" value="1"/>
</dbReference>
<dbReference type="Proteomes" id="UP000184191">
    <property type="component" value="Unassembled WGS sequence"/>
</dbReference>
<dbReference type="InterPro" id="IPR036869">
    <property type="entry name" value="J_dom_sf"/>
</dbReference>
<dbReference type="InterPro" id="IPR001623">
    <property type="entry name" value="DnaJ_domain"/>
</dbReference>
<evidence type="ECO:0000259" key="1">
    <source>
        <dbReference type="PROSITE" id="PS50076"/>
    </source>
</evidence>